<comment type="caution">
    <text evidence="1">The sequence shown here is derived from an EMBL/GenBank/DDBJ whole genome shotgun (WGS) entry which is preliminary data.</text>
</comment>
<evidence type="ECO:0000313" key="2">
    <source>
        <dbReference type="Proteomes" id="UP001199469"/>
    </source>
</evidence>
<accession>A0ABS8P3N8</accession>
<organism evidence="1 2">
    <name type="scientific">Actinomycetospora endophytica</name>
    <dbReference type="NCBI Taxonomy" id="2291215"/>
    <lineage>
        <taxon>Bacteria</taxon>
        <taxon>Bacillati</taxon>
        <taxon>Actinomycetota</taxon>
        <taxon>Actinomycetes</taxon>
        <taxon>Pseudonocardiales</taxon>
        <taxon>Pseudonocardiaceae</taxon>
        <taxon>Actinomycetospora</taxon>
    </lineage>
</organism>
<proteinExistence type="predicted"/>
<name>A0ABS8P3N8_9PSEU</name>
<protein>
    <recommendedName>
        <fullName evidence="3">Lipoprotein</fullName>
    </recommendedName>
</protein>
<dbReference type="PROSITE" id="PS51257">
    <property type="entry name" value="PROKAR_LIPOPROTEIN"/>
    <property type="match status" value="1"/>
</dbReference>
<evidence type="ECO:0008006" key="3">
    <source>
        <dbReference type="Google" id="ProtNLM"/>
    </source>
</evidence>
<dbReference type="Proteomes" id="UP001199469">
    <property type="component" value="Unassembled WGS sequence"/>
</dbReference>
<sequence>MRGGRGTALVVGTLLVAAVTAGCGTVVPGQARVAPVARGDRALIDQYIASANHAGDAGPTVQTAFLRATQAQGAPFPPDRCFGNMTLQTDLVGRTLRPDPGWKPPETQPNTPAPAGAIYVVAAAVSVRQGQLEIREDVGSKHFVIHDGRVTGYAPCAD</sequence>
<dbReference type="RefSeq" id="WP_230730530.1">
    <property type="nucleotide sequence ID" value="NZ_JAJNDB010000001.1"/>
</dbReference>
<gene>
    <name evidence="1" type="ORF">LQ327_05620</name>
</gene>
<reference evidence="1 2" key="1">
    <citation type="submission" date="2021-11" db="EMBL/GenBank/DDBJ databases">
        <title>Draft genome sequence of Actinomycetospora sp. SF1 isolated from the rhizosphere soil.</title>
        <authorList>
            <person name="Duangmal K."/>
            <person name="Chantavorakit T."/>
        </authorList>
    </citation>
    <scope>NUCLEOTIDE SEQUENCE [LARGE SCALE GENOMIC DNA]</scope>
    <source>
        <strain evidence="1 2">TBRC 5722</strain>
    </source>
</reference>
<evidence type="ECO:0000313" key="1">
    <source>
        <dbReference type="EMBL" id="MCD2192865.1"/>
    </source>
</evidence>
<keyword evidence="2" id="KW-1185">Reference proteome</keyword>
<dbReference type="EMBL" id="JAJNDB010000001">
    <property type="protein sequence ID" value="MCD2192865.1"/>
    <property type="molecule type" value="Genomic_DNA"/>
</dbReference>